<accession>X0VNR0</accession>
<protein>
    <submittedName>
        <fullName evidence="1">Uncharacterized protein</fullName>
    </submittedName>
</protein>
<gene>
    <name evidence="1" type="ORF">S01H1_59325</name>
</gene>
<sequence length="50" mass="5868">MRMSDWKSVLKANPTDWLLEEDNPSVRYLTLIDIVEKPPNDPEVIKVKKD</sequence>
<name>X0VNR0_9ZZZZ</name>
<organism evidence="1">
    <name type="scientific">marine sediment metagenome</name>
    <dbReference type="NCBI Taxonomy" id="412755"/>
    <lineage>
        <taxon>unclassified sequences</taxon>
        <taxon>metagenomes</taxon>
        <taxon>ecological metagenomes</taxon>
    </lineage>
</organism>
<comment type="caution">
    <text evidence="1">The sequence shown here is derived from an EMBL/GenBank/DDBJ whole genome shotgun (WGS) entry which is preliminary data.</text>
</comment>
<proteinExistence type="predicted"/>
<dbReference type="AlphaFoldDB" id="X0VNR0"/>
<evidence type="ECO:0000313" key="1">
    <source>
        <dbReference type="EMBL" id="GAG14093.1"/>
    </source>
</evidence>
<feature type="non-terminal residue" evidence="1">
    <location>
        <position position="50"/>
    </location>
</feature>
<reference evidence="1" key="1">
    <citation type="journal article" date="2014" name="Front. Microbiol.">
        <title>High frequency of phylogenetically diverse reductive dehalogenase-homologous genes in deep subseafloor sedimentary metagenomes.</title>
        <authorList>
            <person name="Kawai M."/>
            <person name="Futagami T."/>
            <person name="Toyoda A."/>
            <person name="Takaki Y."/>
            <person name="Nishi S."/>
            <person name="Hori S."/>
            <person name="Arai W."/>
            <person name="Tsubouchi T."/>
            <person name="Morono Y."/>
            <person name="Uchiyama I."/>
            <person name="Ito T."/>
            <person name="Fujiyama A."/>
            <person name="Inagaki F."/>
            <person name="Takami H."/>
        </authorList>
    </citation>
    <scope>NUCLEOTIDE SEQUENCE</scope>
    <source>
        <strain evidence="1">Expedition CK06-06</strain>
    </source>
</reference>
<dbReference type="EMBL" id="BARS01038801">
    <property type="protein sequence ID" value="GAG14093.1"/>
    <property type="molecule type" value="Genomic_DNA"/>
</dbReference>